<accession>A0A829W3T2</accession>
<dbReference type="EMBL" id="BJLB01000001">
    <property type="protein sequence ID" value="GEA35386.1"/>
    <property type="molecule type" value="Genomic_DNA"/>
</dbReference>
<name>A0A829W3T2_9FIRM</name>
<dbReference type="Pfam" id="PF02954">
    <property type="entry name" value="HTH_8"/>
    <property type="match status" value="1"/>
</dbReference>
<evidence type="ECO:0000313" key="3">
    <source>
        <dbReference type="Proteomes" id="UP000315200"/>
    </source>
</evidence>
<evidence type="ECO:0000259" key="1">
    <source>
        <dbReference type="Pfam" id="PF02954"/>
    </source>
</evidence>
<dbReference type="SUPFAM" id="SSF46689">
    <property type="entry name" value="Homeodomain-like"/>
    <property type="match status" value="1"/>
</dbReference>
<evidence type="ECO:0000313" key="2">
    <source>
        <dbReference type="EMBL" id="GEA35386.1"/>
    </source>
</evidence>
<gene>
    <name evidence="2" type="ORF">Ccl03g_10990</name>
</gene>
<proteinExistence type="predicted"/>
<feature type="domain" description="DNA binding HTH" evidence="1">
    <location>
        <begin position="19"/>
        <end position="50"/>
    </location>
</feature>
<comment type="caution">
    <text evidence="2">The sequence shown here is derived from an EMBL/GenBank/DDBJ whole genome shotgun (WGS) entry which is preliminary data.</text>
</comment>
<reference evidence="2 3" key="1">
    <citation type="submission" date="2019-06" db="EMBL/GenBank/DDBJ databases">
        <title>Draft genome sequence of [Clostridium] clostridioforme NBRC 113352.</title>
        <authorList>
            <person name="Miura T."/>
            <person name="Furukawa M."/>
            <person name="Shimamura M."/>
            <person name="Ohyama Y."/>
            <person name="Yamazoe A."/>
            <person name="Kawasaki H."/>
        </authorList>
    </citation>
    <scope>NUCLEOTIDE SEQUENCE [LARGE SCALE GENOMIC DNA]</scope>
    <source>
        <strain evidence="2 3">NBRC 113352</strain>
    </source>
</reference>
<dbReference type="AlphaFoldDB" id="A0A829W3T2"/>
<dbReference type="InterPro" id="IPR009057">
    <property type="entry name" value="Homeodomain-like_sf"/>
</dbReference>
<sequence>MPTTADLFDYNRPLGEMTREIVKVVLSQCGGNQTLAAKRLGIGRTTLWRYLNETD</sequence>
<organism evidence="2 3">
    <name type="scientific">Enterocloster clostridioformis</name>
    <dbReference type="NCBI Taxonomy" id="1531"/>
    <lineage>
        <taxon>Bacteria</taxon>
        <taxon>Bacillati</taxon>
        <taxon>Bacillota</taxon>
        <taxon>Clostridia</taxon>
        <taxon>Lachnospirales</taxon>
        <taxon>Lachnospiraceae</taxon>
        <taxon>Enterocloster</taxon>
    </lineage>
</organism>
<dbReference type="GO" id="GO:0043565">
    <property type="term" value="F:sequence-specific DNA binding"/>
    <property type="evidence" value="ECO:0007669"/>
    <property type="project" value="InterPro"/>
</dbReference>
<dbReference type="PRINTS" id="PR01590">
    <property type="entry name" value="HTHFIS"/>
</dbReference>
<dbReference type="Proteomes" id="UP000315200">
    <property type="component" value="Unassembled WGS sequence"/>
</dbReference>
<protein>
    <recommendedName>
        <fullName evidence="1">DNA binding HTH domain-containing protein</fullName>
    </recommendedName>
</protein>
<dbReference type="InterPro" id="IPR002197">
    <property type="entry name" value="HTH_Fis"/>
</dbReference>
<dbReference type="Gene3D" id="1.10.10.60">
    <property type="entry name" value="Homeodomain-like"/>
    <property type="match status" value="1"/>
</dbReference>